<dbReference type="Gene3D" id="3.40.50.1240">
    <property type="entry name" value="Phosphoglycerate mutase-like"/>
    <property type="match status" value="1"/>
</dbReference>
<keyword evidence="6" id="KW-1015">Disulfide bond</keyword>
<evidence type="ECO:0000256" key="6">
    <source>
        <dbReference type="ARBA" id="ARBA00023157"/>
    </source>
</evidence>
<dbReference type="GO" id="GO:0003993">
    <property type="term" value="F:acid phosphatase activity"/>
    <property type="evidence" value="ECO:0007669"/>
    <property type="project" value="UniProtKB-EC"/>
</dbReference>
<comment type="catalytic activity">
    <reaction evidence="1">
        <text>a phosphate monoester + H2O = an alcohol + phosphate</text>
        <dbReference type="Rhea" id="RHEA:15017"/>
        <dbReference type="ChEBI" id="CHEBI:15377"/>
        <dbReference type="ChEBI" id="CHEBI:30879"/>
        <dbReference type="ChEBI" id="CHEBI:43474"/>
        <dbReference type="ChEBI" id="CHEBI:67140"/>
        <dbReference type="EC" id="3.1.3.2"/>
    </reaction>
</comment>
<keyword evidence="5" id="KW-0378">Hydrolase</keyword>
<dbReference type="InterPro" id="IPR000560">
    <property type="entry name" value="His_Pase_clade-2"/>
</dbReference>
<keyword evidence="8" id="KW-0472">Membrane</keyword>
<comment type="caution">
    <text evidence="10">The sequence shown here is derived from an EMBL/GenBank/DDBJ whole genome shotgun (WGS) entry which is preliminary data.</text>
</comment>
<keyword evidence="8" id="KW-0812">Transmembrane</keyword>
<proteinExistence type="inferred from homology"/>
<dbReference type="Proteomes" id="UP001432322">
    <property type="component" value="Unassembled WGS sequence"/>
</dbReference>
<sequence>ARRVGCRCSIMTSSMLLQLLQLQFLIAIVAADKLLHAQIVIRHSDRAPSRMFTSPEAAALFPRGLAEITNAGLRHAYQEGVVYRQRYHELGLLSERKSSNDVYVRSSPVSRVLHSASAFSLAFVDSPLKTTTLPIIHTTATSPDDHVLLTHDSLRFRCEVLRHHNMTVNLLSSNPCDTVPVKAAIVRSYPDCAAYNYSMVEAAIAELADPRVKLDAALEKCARDDGHKVEYRAICSSAGADTDFSLTRLRENVGALMDIVSGNVDDVVKKDTVQSTTVEDIVARMKIGSAPIRIYYTHDYNLLGVAQALGVIGEFRRRNPDFSSALIIETWKTINGYQTRVLMKDGVANPFKSISDFSIHEFKKQIAPYVVSSDEILRNENSVVYSFAQFMRDVGPDLPDNFPISALRDLSFSTKPAAWPLGALMLLAVCSVVLTVFVAVRHRRRESYISMD</sequence>
<dbReference type="PANTHER" id="PTHR11567">
    <property type="entry name" value="ACID PHOSPHATASE-RELATED"/>
    <property type="match status" value="1"/>
</dbReference>
<keyword evidence="4 9" id="KW-0732">Signal</keyword>
<dbReference type="EC" id="3.1.3.2" evidence="3"/>
<accession>A0AAV5V5B1</accession>
<evidence type="ECO:0000256" key="7">
    <source>
        <dbReference type="ARBA" id="ARBA00023180"/>
    </source>
</evidence>
<feature type="chain" id="PRO_5044011572" description="acid phosphatase" evidence="9">
    <location>
        <begin position="32"/>
        <end position="452"/>
    </location>
</feature>
<dbReference type="CDD" id="cd07061">
    <property type="entry name" value="HP_HAP_like"/>
    <property type="match status" value="1"/>
</dbReference>
<evidence type="ECO:0000313" key="11">
    <source>
        <dbReference type="Proteomes" id="UP001432322"/>
    </source>
</evidence>
<evidence type="ECO:0000256" key="3">
    <source>
        <dbReference type="ARBA" id="ARBA00012646"/>
    </source>
</evidence>
<reference evidence="10" key="1">
    <citation type="submission" date="2023-10" db="EMBL/GenBank/DDBJ databases">
        <title>Genome assembly of Pristionchus species.</title>
        <authorList>
            <person name="Yoshida K."/>
            <person name="Sommer R.J."/>
        </authorList>
    </citation>
    <scope>NUCLEOTIDE SEQUENCE</scope>
    <source>
        <strain evidence="10">RS5133</strain>
    </source>
</reference>
<name>A0AAV5V5B1_9BILA</name>
<dbReference type="SUPFAM" id="SSF53254">
    <property type="entry name" value="Phosphoglycerate mutase-like"/>
    <property type="match status" value="1"/>
</dbReference>
<evidence type="ECO:0000256" key="8">
    <source>
        <dbReference type="SAM" id="Phobius"/>
    </source>
</evidence>
<dbReference type="InterPro" id="IPR050645">
    <property type="entry name" value="Histidine_acid_phosphatase"/>
</dbReference>
<dbReference type="InterPro" id="IPR029033">
    <property type="entry name" value="His_PPase_superfam"/>
</dbReference>
<protein>
    <recommendedName>
        <fullName evidence="3">acid phosphatase</fullName>
        <ecNumber evidence="3">3.1.3.2</ecNumber>
    </recommendedName>
</protein>
<gene>
    <name evidence="10" type="ORF">PFISCL1PPCAC_4765</name>
</gene>
<feature type="non-terminal residue" evidence="10">
    <location>
        <position position="1"/>
    </location>
</feature>
<keyword evidence="8" id="KW-1133">Transmembrane helix</keyword>
<dbReference type="PANTHER" id="PTHR11567:SF211">
    <property type="entry name" value="PROSTATIC ACID PHOSPHATASE"/>
    <property type="match status" value="1"/>
</dbReference>
<evidence type="ECO:0000256" key="1">
    <source>
        <dbReference type="ARBA" id="ARBA00000032"/>
    </source>
</evidence>
<evidence type="ECO:0000256" key="5">
    <source>
        <dbReference type="ARBA" id="ARBA00022801"/>
    </source>
</evidence>
<evidence type="ECO:0000256" key="2">
    <source>
        <dbReference type="ARBA" id="ARBA00005375"/>
    </source>
</evidence>
<dbReference type="EMBL" id="BTSY01000002">
    <property type="protein sequence ID" value="GMT13468.1"/>
    <property type="molecule type" value="Genomic_DNA"/>
</dbReference>
<organism evidence="10 11">
    <name type="scientific">Pristionchus fissidentatus</name>
    <dbReference type="NCBI Taxonomy" id="1538716"/>
    <lineage>
        <taxon>Eukaryota</taxon>
        <taxon>Metazoa</taxon>
        <taxon>Ecdysozoa</taxon>
        <taxon>Nematoda</taxon>
        <taxon>Chromadorea</taxon>
        <taxon>Rhabditida</taxon>
        <taxon>Rhabditina</taxon>
        <taxon>Diplogasteromorpha</taxon>
        <taxon>Diplogasteroidea</taxon>
        <taxon>Neodiplogasteridae</taxon>
        <taxon>Pristionchus</taxon>
    </lineage>
</organism>
<evidence type="ECO:0000256" key="9">
    <source>
        <dbReference type="SAM" id="SignalP"/>
    </source>
</evidence>
<feature type="transmembrane region" description="Helical" evidence="8">
    <location>
        <begin position="417"/>
        <end position="440"/>
    </location>
</feature>
<feature type="signal peptide" evidence="9">
    <location>
        <begin position="1"/>
        <end position="31"/>
    </location>
</feature>
<evidence type="ECO:0000256" key="4">
    <source>
        <dbReference type="ARBA" id="ARBA00022729"/>
    </source>
</evidence>
<evidence type="ECO:0000313" key="10">
    <source>
        <dbReference type="EMBL" id="GMT13468.1"/>
    </source>
</evidence>
<keyword evidence="7" id="KW-0325">Glycoprotein</keyword>
<comment type="similarity">
    <text evidence="2">Belongs to the histidine acid phosphatase family.</text>
</comment>
<dbReference type="Pfam" id="PF00328">
    <property type="entry name" value="His_Phos_2"/>
    <property type="match status" value="1"/>
</dbReference>
<keyword evidence="11" id="KW-1185">Reference proteome</keyword>
<dbReference type="AlphaFoldDB" id="A0AAV5V5B1"/>